<name>A0A382M0S6_9ZZZZ</name>
<feature type="transmembrane region" description="Helical" evidence="1">
    <location>
        <begin position="104"/>
        <end position="127"/>
    </location>
</feature>
<feature type="transmembrane region" description="Helical" evidence="1">
    <location>
        <begin position="168"/>
        <end position="189"/>
    </location>
</feature>
<dbReference type="SUPFAM" id="SSF103473">
    <property type="entry name" value="MFS general substrate transporter"/>
    <property type="match status" value="1"/>
</dbReference>
<dbReference type="InterPro" id="IPR036259">
    <property type="entry name" value="MFS_trans_sf"/>
</dbReference>
<protein>
    <recommendedName>
        <fullName evidence="3">Major facilitator superfamily (MFS) profile domain-containing protein</fullName>
    </recommendedName>
</protein>
<keyword evidence="1" id="KW-0472">Membrane</keyword>
<evidence type="ECO:0000256" key="1">
    <source>
        <dbReference type="SAM" id="Phobius"/>
    </source>
</evidence>
<dbReference type="GO" id="GO:0022857">
    <property type="term" value="F:transmembrane transporter activity"/>
    <property type="evidence" value="ECO:0007669"/>
    <property type="project" value="InterPro"/>
</dbReference>
<dbReference type="EMBL" id="UINC01090377">
    <property type="protein sequence ID" value="SVC42268.1"/>
    <property type="molecule type" value="Genomic_DNA"/>
</dbReference>
<dbReference type="InterPro" id="IPR011701">
    <property type="entry name" value="MFS"/>
</dbReference>
<accession>A0A382M0S6</accession>
<sequence length="283" mass="31088">MTRPTTPFWLDPKLWAISVAETLAWAGMFYMFPALLLRWQLYFNWSISQLSLGLMLALVISAITGLLSGKLVDKGLGRPLVALSVVFGGLTILGLLLVQSLWQFYFVWGLVGIFMGGCFYDPCFALLIRKYGGNAKGPLVMVTFLAGLSVTLSFPLSSILATQFGWKISVLVFSSLLVLLSGPLFWYGFSDESYIVGRSKVKAKIQSLVIVRNLLSKPIFWGLAMMFTAFGANHIMLLSQILPILTDKGFSENAAVLVATFMGPMQVSGRMLLVGMEKVGNKT</sequence>
<feature type="transmembrane region" description="Helical" evidence="1">
    <location>
        <begin position="219"/>
        <end position="242"/>
    </location>
</feature>
<evidence type="ECO:0000313" key="2">
    <source>
        <dbReference type="EMBL" id="SVC42268.1"/>
    </source>
</evidence>
<feature type="transmembrane region" description="Helical" evidence="1">
    <location>
        <begin position="12"/>
        <end position="35"/>
    </location>
</feature>
<dbReference type="AlphaFoldDB" id="A0A382M0S6"/>
<evidence type="ECO:0008006" key="3">
    <source>
        <dbReference type="Google" id="ProtNLM"/>
    </source>
</evidence>
<keyword evidence="1" id="KW-0812">Transmembrane</keyword>
<proteinExistence type="predicted"/>
<dbReference type="Pfam" id="PF07690">
    <property type="entry name" value="MFS_1"/>
    <property type="match status" value="1"/>
</dbReference>
<feature type="transmembrane region" description="Helical" evidence="1">
    <location>
        <begin position="80"/>
        <end position="98"/>
    </location>
</feature>
<feature type="transmembrane region" description="Helical" evidence="1">
    <location>
        <begin position="139"/>
        <end position="162"/>
    </location>
</feature>
<reference evidence="2" key="1">
    <citation type="submission" date="2018-05" db="EMBL/GenBank/DDBJ databases">
        <authorList>
            <person name="Lanie J.A."/>
            <person name="Ng W.-L."/>
            <person name="Kazmierczak K.M."/>
            <person name="Andrzejewski T.M."/>
            <person name="Davidsen T.M."/>
            <person name="Wayne K.J."/>
            <person name="Tettelin H."/>
            <person name="Glass J.I."/>
            <person name="Rusch D."/>
            <person name="Podicherti R."/>
            <person name="Tsui H.-C.T."/>
            <person name="Winkler M.E."/>
        </authorList>
    </citation>
    <scope>NUCLEOTIDE SEQUENCE</scope>
</reference>
<feature type="non-terminal residue" evidence="2">
    <location>
        <position position="283"/>
    </location>
</feature>
<keyword evidence="1" id="KW-1133">Transmembrane helix</keyword>
<gene>
    <name evidence="2" type="ORF">METZ01_LOCUS295122</name>
</gene>
<dbReference type="Gene3D" id="1.20.1250.20">
    <property type="entry name" value="MFS general substrate transporter like domains"/>
    <property type="match status" value="1"/>
</dbReference>
<organism evidence="2">
    <name type="scientific">marine metagenome</name>
    <dbReference type="NCBI Taxonomy" id="408172"/>
    <lineage>
        <taxon>unclassified sequences</taxon>
        <taxon>metagenomes</taxon>
        <taxon>ecological metagenomes</taxon>
    </lineage>
</organism>
<feature type="transmembrane region" description="Helical" evidence="1">
    <location>
        <begin position="47"/>
        <end position="68"/>
    </location>
</feature>